<name>A0A4Z2I4R9_9TELE</name>
<gene>
    <name evidence="1" type="ORF">EYF80_016787</name>
</gene>
<organism evidence="1 2">
    <name type="scientific">Liparis tanakae</name>
    <name type="common">Tanaka's snailfish</name>
    <dbReference type="NCBI Taxonomy" id="230148"/>
    <lineage>
        <taxon>Eukaryota</taxon>
        <taxon>Metazoa</taxon>
        <taxon>Chordata</taxon>
        <taxon>Craniata</taxon>
        <taxon>Vertebrata</taxon>
        <taxon>Euteleostomi</taxon>
        <taxon>Actinopterygii</taxon>
        <taxon>Neopterygii</taxon>
        <taxon>Teleostei</taxon>
        <taxon>Neoteleostei</taxon>
        <taxon>Acanthomorphata</taxon>
        <taxon>Eupercaria</taxon>
        <taxon>Perciformes</taxon>
        <taxon>Cottioidei</taxon>
        <taxon>Cottales</taxon>
        <taxon>Liparidae</taxon>
        <taxon>Liparis</taxon>
    </lineage>
</organism>
<reference evidence="1 2" key="1">
    <citation type="submission" date="2019-03" db="EMBL/GenBank/DDBJ databases">
        <title>First draft genome of Liparis tanakae, snailfish: a comprehensive survey of snailfish specific genes.</title>
        <authorList>
            <person name="Kim W."/>
            <person name="Song I."/>
            <person name="Jeong J.-H."/>
            <person name="Kim D."/>
            <person name="Kim S."/>
            <person name="Ryu S."/>
            <person name="Song J.Y."/>
            <person name="Lee S.K."/>
        </authorList>
    </citation>
    <scope>NUCLEOTIDE SEQUENCE [LARGE SCALE GENOMIC DNA]</scope>
    <source>
        <tissue evidence="1">Muscle</tissue>
    </source>
</reference>
<accession>A0A4Z2I4R9</accession>
<evidence type="ECO:0000313" key="2">
    <source>
        <dbReference type="Proteomes" id="UP000314294"/>
    </source>
</evidence>
<proteinExistence type="predicted"/>
<comment type="caution">
    <text evidence="1">The sequence shown here is derived from an EMBL/GenBank/DDBJ whole genome shotgun (WGS) entry which is preliminary data.</text>
</comment>
<sequence>MVDTLTENGWLRVSGCLALEGDRSADPDHLVPRSHHKCRGHWSTAMSRLDYSVPTASLAFSKPVLDEAQGLEGSPSSFLQRTVGTGSPRASHLNSTLWSTSITWLPGRRTKLGRSAWMETGQGFDYRPEEVLCSQAVRKAAPAPAQAPQPFPQLVAVPVSADTDNSTVLQ</sequence>
<dbReference type="EMBL" id="SRLO01000130">
    <property type="protein sequence ID" value="TNN72997.1"/>
    <property type="molecule type" value="Genomic_DNA"/>
</dbReference>
<keyword evidence="2" id="KW-1185">Reference proteome</keyword>
<evidence type="ECO:0000313" key="1">
    <source>
        <dbReference type="EMBL" id="TNN72997.1"/>
    </source>
</evidence>
<dbReference type="AlphaFoldDB" id="A0A4Z2I4R9"/>
<dbReference type="Proteomes" id="UP000314294">
    <property type="component" value="Unassembled WGS sequence"/>
</dbReference>
<protein>
    <submittedName>
        <fullName evidence="1">Uncharacterized protein</fullName>
    </submittedName>
</protein>